<sequence length="580" mass="62164">MRTNTPRLGFSVALVVMSVQVGSAQTTNDPLLSALQTVAALPGAPSIVAAAGLTRANERLLTLEHAGSVGDPERRLVIVGGLDRTSESAQAVLEALRWFKSDAPAALRRTWTITALPCVHPRRCSPGTSGGGPESSGDLAFPPEGGFYNHDTSPELRYLWRWVAFQAPDLVLEVRSGQDQSWEISGAAGTLTLDGPRPPEASLAAAISTGTPSGLGPVAGVRVSTNVDGAPRMLRTLLEAAASLPRSPLHEALLERSSRTPLEVATVLANRYPASPGVSYIPAVAWSNTLRLATRLGDDALVEKVRNQMARFLSGEAPTVSQPYRLTNLAGLFAFVDFSEPGRSQEALDLAVAGAEFVFPQAPDDVLRSPTGWTDDMFMATSLLSRVGGRTGDARYGATVGRLLTSYAESLQRSDGLFVHSARGPHAWGRANGFAILGLTEALTFLPDDWADRARVLDIYRRHAEVLLRHQAPDGMWQQVVDEPGSYRELTVTSMTLVALARGVRLGWLDDSYRPVIDRAWRGVAAHIAEDGAVVDASTSTGAGETKQYYLDRTAVFGPDERGGAMALWAAVEIDELVRR</sequence>
<dbReference type="EMBL" id="UINC01000566">
    <property type="protein sequence ID" value="SUZ57590.1"/>
    <property type="molecule type" value="Genomic_DNA"/>
</dbReference>
<protein>
    <recommendedName>
        <fullName evidence="3">Glycosyl hydrolase family 88</fullName>
    </recommendedName>
</protein>
<dbReference type="Gene3D" id="1.50.10.10">
    <property type="match status" value="1"/>
</dbReference>
<dbReference type="InterPro" id="IPR052043">
    <property type="entry name" value="PolySaccharide_Degr_Enz"/>
</dbReference>
<organism evidence="2">
    <name type="scientific">marine metagenome</name>
    <dbReference type="NCBI Taxonomy" id="408172"/>
    <lineage>
        <taxon>unclassified sequences</taxon>
        <taxon>metagenomes</taxon>
        <taxon>ecological metagenomes</taxon>
    </lineage>
</organism>
<dbReference type="AlphaFoldDB" id="A0A381NSQ9"/>
<dbReference type="PANTHER" id="PTHR33886:SF8">
    <property type="entry name" value="UNSATURATED RHAMNOGALACTURONAN HYDROLASE (EUROFUNG)"/>
    <property type="match status" value="1"/>
</dbReference>
<gene>
    <name evidence="2" type="ORF">METZ01_LOCUS10444</name>
</gene>
<dbReference type="InterPro" id="IPR008928">
    <property type="entry name" value="6-hairpin_glycosidase_sf"/>
</dbReference>
<dbReference type="SUPFAM" id="SSF48208">
    <property type="entry name" value="Six-hairpin glycosidases"/>
    <property type="match status" value="1"/>
</dbReference>
<evidence type="ECO:0000256" key="1">
    <source>
        <dbReference type="ARBA" id="ARBA00022801"/>
    </source>
</evidence>
<evidence type="ECO:0008006" key="3">
    <source>
        <dbReference type="Google" id="ProtNLM"/>
    </source>
</evidence>
<name>A0A381NSQ9_9ZZZZ</name>
<reference evidence="2" key="1">
    <citation type="submission" date="2018-05" db="EMBL/GenBank/DDBJ databases">
        <authorList>
            <person name="Lanie J.A."/>
            <person name="Ng W.-L."/>
            <person name="Kazmierczak K.M."/>
            <person name="Andrzejewski T.M."/>
            <person name="Davidsen T.M."/>
            <person name="Wayne K.J."/>
            <person name="Tettelin H."/>
            <person name="Glass J.I."/>
            <person name="Rusch D."/>
            <person name="Podicherti R."/>
            <person name="Tsui H.-C.T."/>
            <person name="Winkler M.E."/>
        </authorList>
    </citation>
    <scope>NUCLEOTIDE SEQUENCE</scope>
</reference>
<dbReference type="Pfam" id="PF07470">
    <property type="entry name" value="Glyco_hydro_88"/>
    <property type="match status" value="1"/>
</dbReference>
<dbReference type="InterPro" id="IPR010905">
    <property type="entry name" value="Glyco_hydro_88"/>
</dbReference>
<proteinExistence type="predicted"/>
<dbReference type="GO" id="GO:0005975">
    <property type="term" value="P:carbohydrate metabolic process"/>
    <property type="evidence" value="ECO:0007669"/>
    <property type="project" value="InterPro"/>
</dbReference>
<dbReference type="InterPro" id="IPR012341">
    <property type="entry name" value="6hp_glycosidase-like_sf"/>
</dbReference>
<dbReference type="GO" id="GO:0016787">
    <property type="term" value="F:hydrolase activity"/>
    <property type="evidence" value="ECO:0007669"/>
    <property type="project" value="UniProtKB-KW"/>
</dbReference>
<evidence type="ECO:0000313" key="2">
    <source>
        <dbReference type="EMBL" id="SUZ57590.1"/>
    </source>
</evidence>
<dbReference type="PANTHER" id="PTHR33886">
    <property type="entry name" value="UNSATURATED RHAMNOGALACTURONAN HYDROLASE (EUROFUNG)"/>
    <property type="match status" value="1"/>
</dbReference>
<accession>A0A381NSQ9</accession>
<keyword evidence="1" id="KW-0378">Hydrolase</keyword>